<evidence type="ECO:0000313" key="4">
    <source>
        <dbReference type="Proteomes" id="UP000664521"/>
    </source>
</evidence>
<feature type="region of interest" description="Disordered" evidence="2">
    <location>
        <begin position="247"/>
        <end position="286"/>
    </location>
</feature>
<dbReference type="EMBL" id="CAJPDS010000038">
    <property type="protein sequence ID" value="CAF9925425.1"/>
    <property type="molecule type" value="Genomic_DNA"/>
</dbReference>
<evidence type="ECO:0000256" key="2">
    <source>
        <dbReference type="SAM" id="MobiDB-lite"/>
    </source>
</evidence>
<name>A0A8H3FKJ4_9LECA</name>
<accession>A0A8H3FKJ4</accession>
<dbReference type="PANTHER" id="PTHR31642:SF310">
    <property type="entry name" value="FATTY ALCOHOL:CAFFEOYL-COA ACYLTRANSFERASE"/>
    <property type="match status" value="1"/>
</dbReference>
<proteinExistence type="predicted"/>
<dbReference type="Proteomes" id="UP000664521">
    <property type="component" value="Unassembled WGS sequence"/>
</dbReference>
<protein>
    <recommendedName>
        <fullName evidence="5">Trichothecene 3-O-acetyltransferase</fullName>
    </recommendedName>
</protein>
<dbReference type="InterPro" id="IPR023213">
    <property type="entry name" value="CAT-like_dom_sf"/>
</dbReference>
<keyword evidence="1" id="KW-0808">Transferase</keyword>
<comment type="caution">
    <text evidence="3">The sequence shown here is derived from an EMBL/GenBank/DDBJ whole genome shotgun (WGS) entry which is preliminary data.</text>
</comment>
<reference evidence="3" key="1">
    <citation type="submission" date="2021-03" db="EMBL/GenBank/DDBJ databases">
        <authorList>
            <person name="Tagirdzhanova G."/>
        </authorList>
    </citation>
    <scope>NUCLEOTIDE SEQUENCE</scope>
</reference>
<dbReference type="OrthoDB" id="1862401at2759"/>
<gene>
    <name evidence="3" type="ORF">HETSPECPRED_005833</name>
</gene>
<dbReference type="Pfam" id="PF02458">
    <property type="entry name" value="Transferase"/>
    <property type="match status" value="1"/>
</dbReference>
<keyword evidence="4" id="KW-1185">Reference proteome</keyword>
<dbReference type="InterPro" id="IPR050317">
    <property type="entry name" value="Plant_Fungal_Acyltransferase"/>
</dbReference>
<evidence type="ECO:0008006" key="5">
    <source>
        <dbReference type="Google" id="ProtNLM"/>
    </source>
</evidence>
<feature type="compositionally biased region" description="Low complexity" evidence="2">
    <location>
        <begin position="252"/>
        <end position="278"/>
    </location>
</feature>
<dbReference type="Gene3D" id="3.30.559.10">
    <property type="entry name" value="Chloramphenicol acetyltransferase-like domain"/>
    <property type="match status" value="2"/>
</dbReference>
<dbReference type="AlphaFoldDB" id="A0A8H3FKJ4"/>
<sequence>MAATETRVVTETSTPTIPVRAMANPDLVKPAKAAPAQVIGLSPSDQIMASDYVCFLMLFPLSSGSDYREVYSKLAAGLSLTLSEIPMIGGYVAPVEGSGGSKVQINVDEDYGMELIYQDLTSPDSRAKFNYAYDELQRDHFPCSAFDPMALMPLQLFMPNPEPAVMAVQTNFIQGGLIMAIGINHKASDGMTLAAILRAWAKHTKVAETIDGGLGAAIENLTPRSMDRSSMCNGLAGGQIGDFPEYKLANDPGATSAAQAEASANTATPAPAAPASQPHSPPGPLKLSVVHFSAERLALLKSAASPPTPSEGWISTNDAICALLWRNISRVRADLARQHGSPLPPETPLNSAVAVEARRRLALPEEYLGNANFYCPVSSDLGTVASPSTPLPTIARLIREAVGGFDARRIRGAIGLIESMAKASDLQIRVFEDPMRGLIVTSWADMGLYDSEWGAGLGKAESVRVPNVTLPGGAPICGIFPRRPDGGVEVMMLVEEEAIQALKADEEFAAFAEWRGT</sequence>
<dbReference type="PANTHER" id="PTHR31642">
    <property type="entry name" value="TRICHOTHECENE 3-O-ACETYLTRANSFERASE"/>
    <property type="match status" value="1"/>
</dbReference>
<evidence type="ECO:0000313" key="3">
    <source>
        <dbReference type="EMBL" id="CAF9925425.1"/>
    </source>
</evidence>
<organism evidence="3 4">
    <name type="scientific">Heterodermia speciosa</name>
    <dbReference type="NCBI Taxonomy" id="116794"/>
    <lineage>
        <taxon>Eukaryota</taxon>
        <taxon>Fungi</taxon>
        <taxon>Dikarya</taxon>
        <taxon>Ascomycota</taxon>
        <taxon>Pezizomycotina</taxon>
        <taxon>Lecanoromycetes</taxon>
        <taxon>OSLEUM clade</taxon>
        <taxon>Lecanoromycetidae</taxon>
        <taxon>Caliciales</taxon>
        <taxon>Physciaceae</taxon>
        <taxon>Heterodermia</taxon>
    </lineage>
</organism>
<evidence type="ECO:0000256" key="1">
    <source>
        <dbReference type="ARBA" id="ARBA00022679"/>
    </source>
</evidence>